<dbReference type="AlphaFoldDB" id="A0A1F4T6S1"/>
<organism evidence="3 4">
    <name type="scientific">candidate division WOR-1 bacterium RIFOXYC12_FULL_54_18</name>
    <dbReference type="NCBI Taxonomy" id="1802584"/>
    <lineage>
        <taxon>Bacteria</taxon>
        <taxon>Bacillati</taxon>
        <taxon>Saganbacteria</taxon>
    </lineage>
</organism>
<protein>
    <recommendedName>
        <fullName evidence="2">Phosphodiester glycosidase domain-containing protein</fullName>
    </recommendedName>
</protein>
<name>A0A1F4T6S1_UNCSA</name>
<reference evidence="3 4" key="1">
    <citation type="journal article" date="2016" name="Nat. Commun.">
        <title>Thousands of microbial genomes shed light on interconnected biogeochemical processes in an aquifer system.</title>
        <authorList>
            <person name="Anantharaman K."/>
            <person name="Brown C.T."/>
            <person name="Hug L.A."/>
            <person name="Sharon I."/>
            <person name="Castelle C.J."/>
            <person name="Probst A.J."/>
            <person name="Thomas B.C."/>
            <person name="Singh A."/>
            <person name="Wilkins M.J."/>
            <person name="Karaoz U."/>
            <person name="Brodie E.L."/>
            <person name="Williams K.H."/>
            <person name="Hubbard S.S."/>
            <person name="Banfield J.F."/>
        </authorList>
    </citation>
    <scope>NUCLEOTIDE SEQUENCE [LARGE SCALE GENOMIC DNA]</scope>
</reference>
<dbReference type="Proteomes" id="UP000178602">
    <property type="component" value="Unassembled WGS sequence"/>
</dbReference>
<evidence type="ECO:0000259" key="2">
    <source>
        <dbReference type="Pfam" id="PF09992"/>
    </source>
</evidence>
<accession>A0A1F4T6S1</accession>
<dbReference type="PANTHER" id="PTHR40446:SF2">
    <property type="entry name" value="N-ACETYLGLUCOSAMINE-1-PHOSPHODIESTER ALPHA-N-ACETYLGLUCOSAMINIDASE"/>
    <property type="match status" value="1"/>
</dbReference>
<feature type="signal peptide" evidence="1">
    <location>
        <begin position="1"/>
        <end position="20"/>
    </location>
</feature>
<dbReference type="EMBL" id="MEUG01000001">
    <property type="protein sequence ID" value="OGC28296.1"/>
    <property type="molecule type" value="Genomic_DNA"/>
</dbReference>
<dbReference type="Pfam" id="PF09992">
    <property type="entry name" value="NAGPA"/>
    <property type="match status" value="1"/>
</dbReference>
<dbReference type="InterPro" id="IPR018711">
    <property type="entry name" value="NAGPA"/>
</dbReference>
<evidence type="ECO:0000256" key="1">
    <source>
        <dbReference type="SAM" id="SignalP"/>
    </source>
</evidence>
<keyword evidence="1" id="KW-0732">Signal</keyword>
<dbReference type="PANTHER" id="PTHR40446">
    <property type="entry name" value="N-ACETYLGLUCOSAMINE-1-PHOSPHODIESTER ALPHA-N-ACETYLGLUCOSAMINIDASE"/>
    <property type="match status" value="1"/>
</dbReference>
<gene>
    <name evidence="3" type="ORF">A3K49_04870</name>
</gene>
<sequence>MKRIVSILIAFALAFSAAQAERLEKIRLGYYPERIRAVFDFNSIFTYSPEESKEKITLHFPNAEASRDIPSYVEVNDVIVRYFEVEKEGNGLKITIPLGEPIPYNIFALTDPYRLIVDFDRDFTNLTSGGTIIDGVEALTVNKGTQNGRVVAQVLKVDPTRADLSPALAKKHKPNTLTSFADVLTPWSNQEEEKSDQHFFRATVGKIAEEQGAVAAINGTYFAYNGKPLGTLLIDKELVSTPIYDRTALILSDDGKAFVDNIQIECYFNSPANERFDITGVNQGIGNNSIIMYTPVWGEKTGTARGGVELTVVNSKVASIGLANSTIPQNGYVLSTTGTVSQFITDKFKIGDPVDLRIRVIPYVSSPSSILHLVSGGPRLVKEGQVYVSKHEENFRPDIAKSRAARSAVGITKDNKILLVTVDGLPRQKKSRSEKSSIGMTLEELAELMINLGAVEAMNLDGGGSTTMWIDGKTVNRPVNGGASPVSNALVIRPKY</sequence>
<feature type="chain" id="PRO_5009514507" description="Phosphodiester glycosidase domain-containing protein" evidence="1">
    <location>
        <begin position="21"/>
        <end position="496"/>
    </location>
</feature>
<evidence type="ECO:0000313" key="3">
    <source>
        <dbReference type="EMBL" id="OGC28296.1"/>
    </source>
</evidence>
<proteinExistence type="predicted"/>
<comment type="caution">
    <text evidence="3">The sequence shown here is derived from an EMBL/GenBank/DDBJ whole genome shotgun (WGS) entry which is preliminary data.</text>
</comment>
<evidence type="ECO:0000313" key="4">
    <source>
        <dbReference type="Proteomes" id="UP000178602"/>
    </source>
</evidence>
<feature type="domain" description="Phosphodiester glycosidase" evidence="2">
    <location>
        <begin position="312"/>
        <end position="492"/>
    </location>
</feature>